<keyword evidence="7 9" id="KW-0472">Membrane</keyword>
<dbReference type="EMBL" id="SOJK01000081">
    <property type="protein sequence ID" value="TET47586.1"/>
    <property type="molecule type" value="Genomic_DNA"/>
</dbReference>
<dbReference type="CDD" id="cd06579">
    <property type="entry name" value="TM_PBP1_transp_AraH_like"/>
    <property type="match status" value="1"/>
</dbReference>
<protein>
    <recommendedName>
        <fullName evidence="8">Autoinducer 2 import system permease protein LsrD</fullName>
    </recommendedName>
</protein>
<feature type="transmembrane region" description="Helical" evidence="9">
    <location>
        <begin position="91"/>
        <end position="109"/>
    </location>
</feature>
<evidence type="ECO:0000256" key="4">
    <source>
        <dbReference type="ARBA" id="ARBA00022519"/>
    </source>
</evidence>
<evidence type="ECO:0000256" key="9">
    <source>
        <dbReference type="SAM" id="Phobius"/>
    </source>
</evidence>
<dbReference type="Pfam" id="PF02653">
    <property type="entry name" value="BPD_transp_2"/>
    <property type="match status" value="1"/>
</dbReference>
<comment type="caution">
    <text evidence="10">The sequence shown here is derived from an EMBL/GenBank/DDBJ whole genome shotgun (WGS) entry which is preliminary data.</text>
</comment>
<feature type="transmembrane region" description="Helical" evidence="9">
    <location>
        <begin position="143"/>
        <end position="161"/>
    </location>
</feature>
<feature type="transmembrane region" description="Helical" evidence="9">
    <location>
        <begin position="62"/>
        <end position="84"/>
    </location>
</feature>
<evidence type="ECO:0000256" key="2">
    <source>
        <dbReference type="ARBA" id="ARBA00022448"/>
    </source>
</evidence>
<keyword evidence="4" id="KW-0997">Cell inner membrane</keyword>
<accession>A0A523UYH5</accession>
<keyword evidence="5 9" id="KW-0812">Transmembrane</keyword>
<dbReference type="PANTHER" id="PTHR32196:SF71">
    <property type="entry name" value="AUTOINDUCER 2 IMPORT SYSTEM PERMEASE PROTEIN LSRD"/>
    <property type="match status" value="1"/>
</dbReference>
<keyword evidence="3" id="KW-1003">Cell membrane</keyword>
<dbReference type="InterPro" id="IPR001851">
    <property type="entry name" value="ABC_transp_permease"/>
</dbReference>
<evidence type="ECO:0000256" key="3">
    <source>
        <dbReference type="ARBA" id="ARBA00022475"/>
    </source>
</evidence>
<evidence type="ECO:0000256" key="8">
    <source>
        <dbReference type="ARBA" id="ARBA00039381"/>
    </source>
</evidence>
<evidence type="ECO:0000313" key="10">
    <source>
        <dbReference type="EMBL" id="TET47586.1"/>
    </source>
</evidence>
<evidence type="ECO:0000313" key="11">
    <source>
        <dbReference type="Proteomes" id="UP000320679"/>
    </source>
</evidence>
<feature type="transmembrane region" description="Helical" evidence="9">
    <location>
        <begin position="37"/>
        <end position="56"/>
    </location>
</feature>
<organism evidence="10 11">
    <name type="scientific">Aerophobetes bacterium</name>
    <dbReference type="NCBI Taxonomy" id="2030807"/>
    <lineage>
        <taxon>Bacteria</taxon>
        <taxon>Candidatus Aerophobota</taxon>
    </lineage>
</organism>
<gene>
    <name evidence="10" type="ORF">E3J59_01910</name>
</gene>
<evidence type="ECO:0000256" key="7">
    <source>
        <dbReference type="ARBA" id="ARBA00023136"/>
    </source>
</evidence>
<dbReference type="Proteomes" id="UP000320679">
    <property type="component" value="Unassembled WGS sequence"/>
</dbReference>
<evidence type="ECO:0000256" key="5">
    <source>
        <dbReference type="ARBA" id="ARBA00022692"/>
    </source>
</evidence>
<reference evidence="10 11" key="1">
    <citation type="submission" date="2019-03" db="EMBL/GenBank/DDBJ databases">
        <title>Metabolic potential of uncultured bacteria and archaea associated with petroleum seepage in deep-sea sediments.</title>
        <authorList>
            <person name="Dong X."/>
            <person name="Hubert C."/>
        </authorList>
    </citation>
    <scope>NUCLEOTIDE SEQUENCE [LARGE SCALE GENOMIC DNA]</scope>
    <source>
        <strain evidence="10">E29_bin78</strain>
    </source>
</reference>
<keyword evidence="6 9" id="KW-1133">Transmembrane helix</keyword>
<feature type="transmembrane region" description="Helical" evidence="9">
    <location>
        <begin position="115"/>
        <end position="136"/>
    </location>
</feature>
<feature type="transmembrane region" description="Helical" evidence="9">
    <location>
        <begin position="285"/>
        <end position="304"/>
    </location>
</feature>
<name>A0A523UYH5_UNCAE</name>
<comment type="subcellular location">
    <subcellularLocation>
        <location evidence="1">Cell membrane</location>
        <topology evidence="1">Multi-pass membrane protein</topology>
    </subcellularLocation>
</comment>
<keyword evidence="2" id="KW-0813">Transport</keyword>
<dbReference type="PANTHER" id="PTHR32196">
    <property type="entry name" value="ABC TRANSPORTER PERMEASE PROTEIN YPHD-RELATED-RELATED"/>
    <property type="match status" value="1"/>
</dbReference>
<sequence>MVTGPSQVKKTVSQKWFKIDVGKFTGRTLLQRPESKPLIAFLGLFLISSIISPYFLTSANMAAIMSSAAVNTAAVLGMALIILMGSIDLSVGSQIGLGCMLTAICLRIYRFSIPMTIFTVILVGSAISVINGLLIVKGKLQSFIVTLASMSAVRGAIYLYNPFNVPIFDRAFLSFSEPIMRIPKIFLLPLILGAAFIFMEKRSSLFFYIRATGSNEQVVRNLGVNVDKTKILAFFIAGILYALAGMILASRLGAGYPHAGYGAELTIIAAAVVGGISLRGGRGTLFGAILGAVLLSTIINIMTLKGLSSYWQMVVQGIVITGAAIVYRRKAVYAK</sequence>
<feature type="transmembrane region" description="Helical" evidence="9">
    <location>
        <begin position="259"/>
        <end position="278"/>
    </location>
</feature>
<dbReference type="AlphaFoldDB" id="A0A523UYH5"/>
<dbReference type="GO" id="GO:0022857">
    <property type="term" value="F:transmembrane transporter activity"/>
    <property type="evidence" value="ECO:0007669"/>
    <property type="project" value="InterPro"/>
</dbReference>
<dbReference type="GO" id="GO:0005886">
    <property type="term" value="C:plasma membrane"/>
    <property type="evidence" value="ECO:0007669"/>
    <property type="project" value="UniProtKB-SubCell"/>
</dbReference>
<evidence type="ECO:0000256" key="6">
    <source>
        <dbReference type="ARBA" id="ARBA00022989"/>
    </source>
</evidence>
<feature type="transmembrane region" description="Helical" evidence="9">
    <location>
        <begin position="181"/>
        <end position="199"/>
    </location>
</feature>
<proteinExistence type="predicted"/>
<evidence type="ECO:0000256" key="1">
    <source>
        <dbReference type="ARBA" id="ARBA00004651"/>
    </source>
</evidence>
<feature type="transmembrane region" description="Helical" evidence="9">
    <location>
        <begin position="310"/>
        <end position="327"/>
    </location>
</feature>
<feature type="transmembrane region" description="Helical" evidence="9">
    <location>
        <begin position="231"/>
        <end position="253"/>
    </location>
</feature>